<dbReference type="AlphaFoldDB" id="A0A368G6L1"/>
<protein>
    <submittedName>
        <fullName evidence="2">Uncharacterized protein</fullName>
    </submittedName>
</protein>
<dbReference type="EMBL" id="JOJR01000410">
    <property type="protein sequence ID" value="RCN38307.1"/>
    <property type="molecule type" value="Genomic_DNA"/>
</dbReference>
<name>A0A368G6L1_ANCCA</name>
<feature type="signal peptide" evidence="1">
    <location>
        <begin position="1"/>
        <end position="16"/>
    </location>
</feature>
<accession>A0A368G6L1</accession>
<proteinExistence type="predicted"/>
<sequence length="142" mass="14518">MKGFAILLALVVVAAAQFGVNSAIGANTRFANVNSGLNAGFQRPAYGGQGYYGNRGYYGNQGYYGNRGGWGQQGSVYGQQGYYGRGGWGQQGGFQGQYGGQQNYQGGGWGRPGGFSAGQSLGVSGARTGLGVASSLGAFGRK</sequence>
<organism evidence="2 3">
    <name type="scientific">Ancylostoma caninum</name>
    <name type="common">Dog hookworm</name>
    <dbReference type="NCBI Taxonomy" id="29170"/>
    <lineage>
        <taxon>Eukaryota</taxon>
        <taxon>Metazoa</taxon>
        <taxon>Ecdysozoa</taxon>
        <taxon>Nematoda</taxon>
        <taxon>Chromadorea</taxon>
        <taxon>Rhabditida</taxon>
        <taxon>Rhabditina</taxon>
        <taxon>Rhabditomorpha</taxon>
        <taxon>Strongyloidea</taxon>
        <taxon>Ancylostomatidae</taxon>
        <taxon>Ancylostomatinae</taxon>
        <taxon>Ancylostoma</taxon>
    </lineage>
</organism>
<evidence type="ECO:0000313" key="2">
    <source>
        <dbReference type="EMBL" id="RCN38307.1"/>
    </source>
</evidence>
<gene>
    <name evidence="2" type="ORF">ANCCAN_15787</name>
</gene>
<dbReference type="OrthoDB" id="10580701at2759"/>
<evidence type="ECO:0000256" key="1">
    <source>
        <dbReference type="SAM" id="SignalP"/>
    </source>
</evidence>
<evidence type="ECO:0000313" key="3">
    <source>
        <dbReference type="Proteomes" id="UP000252519"/>
    </source>
</evidence>
<comment type="caution">
    <text evidence="2">The sequence shown here is derived from an EMBL/GenBank/DDBJ whole genome shotgun (WGS) entry which is preliminary data.</text>
</comment>
<keyword evidence="1" id="KW-0732">Signal</keyword>
<dbReference type="Proteomes" id="UP000252519">
    <property type="component" value="Unassembled WGS sequence"/>
</dbReference>
<keyword evidence="3" id="KW-1185">Reference proteome</keyword>
<reference evidence="2 3" key="1">
    <citation type="submission" date="2014-10" db="EMBL/GenBank/DDBJ databases">
        <title>Draft genome of the hookworm Ancylostoma caninum.</title>
        <authorList>
            <person name="Mitreva M."/>
        </authorList>
    </citation>
    <scope>NUCLEOTIDE SEQUENCE [LARGE SCALE GENOMIC DNA]</scope>
    <source>
        <strain evidence="2 3">Baltimore</strain>
    </source>
</reference>
<dbReference type="STRING" id="29170.A0A368G6L1"/>
<feature type="chain" id="PRO_5016835145" evidence="1">
    <location>
        <begin position="17"/>
        <end position="142"/>
    </location>
</feature>